<dbReference type="STRING" id="10228.B3RJE1"/>
<evidence type="ECO:0000256" key="2">
    <source>
        <dbReference type="ARBA" id="ARBA00004496"/>
    </source>
</evidence>
<evidence type="ECO:0000256" key="7">
    <source>
        <dbReference type="ARBA" id="ARBA00023015"/>
    </source>
</evidence>
<keyword evidence="10" id="KW-0804">Transcription</keyword>
<dbReference type="SUPFAM" id="SSF57959">
    <property type="entry name" value="Leucine zipper domain"/>
    <property type="match status" value="1"/>
</dbReference>
<dbReference type="RefSeq" id="XP_002109010.1">
    <property type="nucleotide sequence ID" value="XM_002108974.1"/>
</dbReference>
<dbReference type="HOGENOM" id="CLU_112948_2_0_1"/>
<dbReference type="CDD" id="cd14718">
    <property type="entry name" value="bZIP_Maf_large"/>
    <property type="match status" value="1"/>
</dbReference>
<dbReference type="OrthoDB" id="5974330at2759"/>
<evidence type="ECO:0000256" key="8">
    <source>
        <dbReference type="ARBA" id="ARBA00023125"/>
    </source>
</evidence>
<dbReference type="PANTHER" id="PTHR10129:SF48">
    <property type="entry name" value="MAF-S, ISOFORM B"/>
    <property type="match status" value="1"/>
</dbReference>
<evidence type="ECO:0000256" key="6">
    <source>
        <dbReference type="ARBA" id="ARBA00022843"/>
    </source>
</evidence>
<keyword evidence="8" id="KW-0238">DNA-binding</keyword>
<dbReference type="GO" id="GO:0005737">
    <property type="term" value="C:cytoplasm"/>
    <property type="evidence" value="ECO:0007669"/>
    <property type="project" value="UniProtKB-SubCell"/>
</dbReference>
<dbReference type="InterPro" id="IPR024874">
    <property type="entry name" value="Transcription_factor_Maf_fam"/>
</dbReference>
<comment type="subunit">
    <text evidence="13">Interacts with FIZ1; this interaction represses transactivation. Interacts (via the leucine-zipper domain) with CRX.</text>
</comment>
<dbReference type="GeneID" id="6750224"/>
<keyword evidence="18" id="KW-1185">Reference proteome</keyword>
<dbReference type="InterPro" id="IPR004827">
    <property type="entry name" value="bZIP"/>
</dbReference>
<evidence type="ECO:0000256" key="1">
    <source>
        <dbReference type="ARBA" id="ARBA00004123"/>
    </source>
</evidence>
<evidence type="ECO:0000313" key="17">
    <source>
        <dbReference type="EMBL" id="EDV29808.1"/>
    </source>
</evidence>
<evidence type="ECO:0000256" key="3">
    <source>
        <dbReference type="ARBA" id="ARBA00022473"/>
    </source>
</evidence>
<evidence type="ECO:0000256" key="10">
    <source>
        <dbReference type="ARBA" id="ARBA00023163"/>
    </source>
</evidence>
<dbReference type="InterPro" id="IPR008917">
    <property type="entry name" value="TF_DNA-bd_sf"/>
</dbReference>
<dbReference type="EMBL" id="DS985241">
    <property type="protein sequence ID" value="EDV29808.1"/>
    <property type="molecule type" value="Genomic_DNA"/>
</dbReference>
<keyword evidence="11" id="KW-0539">Nucleus</keyword>
<dbReference type="GO" id="GO:0003677">
    <property type="term" value="F:DNA binding"/>
    <property type="evidence" value="ECO:0007669"/>
    <property type="project" value="UniProtKB-KW"/>
</dbReference>
<comment type="function">
    <text evidence="12">Acts as a transcriptional activator which regulates the expression of several rod-specific genes, including RHO and PDE6B. Also functions as a transcriptional coactivator, stimulating transcription mediated by the transcription factor CRX and NR2E3. Binds to the rhodopsin promoter in a sequence-specific manner.</text>
</comment>
<dbReference type="GO" id="GO:0045944">
    <property type="term" value="P:positive regulation of transcription by RNA polymerase II"/>
    <property type="evidence" value="ECO:0007669"/>
    <property type="project" value="UniProtKB-ARBA"/>
</dbReference>
<dbReference type="OMA" id="WPSPHER"/>
<feature type="region of interest" description="Disordered" evidence="15">
    <location>
        <begin position="53"/>
        <end position="72"/>
    </location>
</feature>
<keyword evidence="7" id="KW-0805">Transcription regulation</keyword>
<dbReference type="GO" id="GO:0005634">
    <property type="term" value="C:nucleus"/>
    <property type="evidence" value="ECO:0007669"/>
    <property type="project" value="UniProtKB-SubCell"/>
</dbReference>
<dbReference type="InterPro" id="IPR046347">
    <property type="entry name" value="bZIP_sf"/>
</dbReference>
<dbReference type="FunFam" id="1.20.5.170:FF:000071">
    <property type="entry name" value="Neural retina-specific leucine zipper protein"/>
    <property type="match status" value="1"/>
</dbReference>
<keyword evidence="4" id="KW-0963">Cytoplasm</keyword>
<feature type="domain" description="BZIP" evidence="16">
    <location>
        <begin position="44"/>
        <end position="102"/>
    </location>
</feature>
<evidence type="ECO:0000256" key="14">
    <source>
        <dbReference type="ARBA" id="ARBA00071773"/>
    </source>
</evidence>
<evidence type="ECO:0000313" key="18">
    <source>
        <dbReference type="Proteomes" id="UP000009022"/>
    </source>
</evidence>
<dbReference type="AlphaFoldDB" id="B3RJE1"/>
<dbReference type="PROSITE" id="PS50217">
    <property type="entry name" value="BZIP"/>
    <property type="match status" value="1"/>
</dbReference>
<evidence type="ECO:0000256" key="13">
    <source>
        <dbReference type="ARBA" id="ARBA00066263"/>
    </source>
</evidence>
<evidence type="ECO:0000256" key="9">
    <source>
        <dbReference type="ARBA" id="ARBA00023159"/>
    </source>
</evidence>
<evidence type="ECO:0000256" key="15">
    <source>
        <dbReference type="SAM" id="MobiDB-lite"/>
    </source>
</evidence>
<evidence type="ECO:0000256" key="4">
    <source>
        <dbReference type="ARBA" id="ARBA00022490"/>
    </source>
</evidence>
<keyword evidence="6" id="KW-0832">Ubl conjugation</keyword>
<keyword evidence="5" id="KW-1017">Isopeptide bond</keyword>
<dbReference type="InParanoid" id="B3RJE1"/>
<protein>
    <recommendedName>
        <fullName evidence="14">Neural retina-specific leucine zipper protein</fullName>
    </recommendedName>
</protein>
<proteinExistence type="predicted"/>
<evidence type="ECO:0000256" key="11">
    <source>
        <dbReference type="ARBA" id="ARBA00023242"/>
    </source>
</evidence>
<dbReference type="GO" id="GO:0003700">
    <property type="term" value="F:DNA-binding transcription factor activity"/>
    <property type="evidence" value="ECO:0007669"/>
    <property type="project" value="InterPro"/>
</dbReference>
<dbReference type="KEGG" id="tad:TRIADDRAFT_52592"/>
<keyword evidence="3" id="KW-0217">Developmental protein</keyword>
<gene>
    <name evidence="17" type="ORF">TRIADDRAFT_52592</name>
</gene>
<keyword evidence="9" id="KW-0010">Activator</keyword>
<accession>B3RJE1</accession>
<evidence type="ECO:0000256" key="12">
    <source>
        <dbReference type="ARBA" id="ARBA00055281"/>
    </source>
</evidence>
<dbReference type="CTD" id="6750224"/>
<sequence length="117" mass="13816">MAQSSQGIQDDQVVCSLTDQELITMSVRDLNKYLARFSKEEITNIKQRRRTLKNRGYAQSCRTKRSSMKDNLQSRKKILMSQVQELRAKADKIAKDRDMYKSKCEVFRELEKKLQNH</sequence>
<dbReference type="eggNOG" id="KOG4196">
    <property type="taxonomic scope" value="Eukaryota"/>
</dbReference>
<comment type="subcellular location">
    <subcellularLocation>
        <location evidence="2">Cytoplasm</location>
    </subcellularLocation>
    <subcellularLocation>
        <location evidence="1">Nucleus</location>
    </subcellularLocation>
</comment>
<dbReference type="Pfam" id="PF03131">
    <property type="entry name" value="bZIP_Maf"/>
    <property type="match status" value="1"/>
</dbReference>
<dbReference type="PhylomeDB" id="B3RJE1"/>
<dbReference type="PANTHER" id="PTHR10129">
    <property type="entry name" value="TRANSCRIPTION FACTOR MAF"/>
    <property type="match status" value="1"/>
</dbReference>
<dbReference type="SUPFAM" id="SSF47454">
    <property type="entry name" value="A DNA-binding domain in eukaryotic transcription factors"/>
    <property type="match status" value="1"/>
</dbReference>
<evidence type="ECO:0000256" key="5">
    <source>
        <dbReference type="ARBA" id="ARBA00022499"/>
    </source>
</evidence>
<evidence type="ECO:0000259" key="16">
    <source>
        <dbReference type="PROSITE" id="PS50217"/>
    </source>
</evidence>
<reference evidence="17 18" key="1">
    <citation type="journal article" date="2008" name="Nature">
        <title>The Trichoplax genome and the nature of placozoans.</title>
        <authorList>
            <person name="Srivastava M."/>
            <person name="Begovic E."/>
            <person name="Chapman J."/>
            <person name="Putnam N.H."/>
            <person name="Hellsten U."/>
            <person name="Kawashima T."/>
            <person name="Kuo A."/>
            <person name="Mitros T."/>
            <person name="Salamov A."/>
            <person name="Carpenter M.L."/>
            <person name="Signorovitch A.Y."/>
            <person name="Moreno M.A."/>
            <person name="Kamm K."/>
            <person name="Grimwood J."/>
            <person name="Schmutz J."/>
            <person name="Shapiro H."/>
            <person name="Grigoriev I.V."/>
            <person name="Buss L.W."/>
            <person name="Schierwater B."/>
            <person name="Dellaporta S.L."/>
            <person name="Rokhsar D.S."/>
        </authorList>
    </citation>
    <scope>NUCLEOTIDE SEQUENCE [LARGE SCALE GENOMIC DNA]</scope>
    <source>
        <strain evidence="17 18">Grell-BS-1999</strain>
    </source>
</reference>
<dbReference type="SMART" id="SM00338">
    <property type="entry name" value="BRLZ"/>
    <property type="match status" value="1"/>
</dbReference>
<dbReference type="InterPro" id="IPR004826">
    <property type="entry name" value="bZIP_Maf"/>
</dbReference>
<dbReference type="Proteomes" id="UP000009022">
    <property type="component" value="Unassembled WGS sequence"/>
</dbReference>
<organism evidence="17 18">
    <name type="scientific">Trichoplax adhaerens</name>
    <name type="common">Trichoplax reptans</name>
    <dbReference type="NCBI Taxonomy" id="10228"/>
    <lineage>
        <taxon>Eukaryota</taxon>
        <taxon>Metazoa</taxon>
        <taxon>Placozoa</taxon>
        <taxon>Uniplacotomia</taxon>
        <taxon>Trichoplacea</taxon>
        <taxon>Trichoplacidae</taxon>
        <taxon>Trichoplax</taxon>
    </lineage>
</organism>
<dbReference type="Gene3D" id="1.20.5.170">
    <property type="match status" value="1"/>
</dbReference>
<name>B3RJE1_TRIAD</name>